<evidence type="ECO:0000256" key="2">
    <source>
        <dbReference type="ARBA" id="ARBA00007104"/>
    </source>
</evidence>
<name>A0A1Y1M5Q5_PHOPY</name>
<dbReference type="PROSITE" id="PS50866">
    <property type="entry name" value="GOLD"/>
    <property type="match status" value="1"/>
</dbReference>
<keyword evidence="3" id="KW-0217">Developmental protein</keyword>
<evidence type="ECO:0000256" key="9">
    <source>
        <dbReference type="SAM" id="Phobius"/>
    </source>
</evidence>
<dbReference type="Pfam" id="PF01105">
    <property type="entry name" value="EMP24_GP25L"/>
    <property type="match status" value="1"/>
</dbReference>
<evidence type="ECO:0000256" key="5">
    <source>
        <dbReference type="ARBA" id="ARBA00022729"/>
    </source>
</evidence>
<evidence type="ECO:0000313" key="14">
    <source>
        <dbReference type="Proteomes" id="UP000327044"/>
    </source>
</evidence>
<dbReference type="PANTHER" id="PTHR22811">
    <property type="entry name" value="TRANSMEMBRANE EMP24 DOMAIN-CONTAINING PROTEIN"/>
    <property type="match status" value="1"/>
</dbReference>
<accession>A0A1Y1M5Q5</accession>
<proteinExistence type="inferred from homology"/>
<evidence type="ECO:0000256" key="3">
    <source>
        <dbReference type="ARBA" id="ARBA00022473"/>
    </source>
</evidence>
<evidence type="ECO:0000259" key="10">
    <source>
        <dbReference type="PROSITE" id="PS50866"/>
    </source>
</evidence>
<feature type="domain" description="GOLD" evidence="10">
    <location>
        <begin position="32"/>
        <end position="128"/>
    </location>
</feature>
<evidence type="ECO:0000313" key="13">
    <source>
        <dbReference type="EMBL" id="KAB0800856.1"/>
    </source>
</evidence>
<dbReference type="SMART" id="SM01190">
    <property type="entry name" value="EMP24_GP25L"/>
    <property type="match status" value="1"/>
</dbReference>
<reference evidence="12 14" key="2">
    <citation type="journal article" date="2018" name="Elife">
        <title>Firefly genomes illuminate parallel origins of bioluminescence in beetles.</title>
        <authorList>
            <person name="Fallon T.R."/>
            <person name="Lower S.E."/>
            <person name="Chang C.H."/>
            <person name="Bessho-Uehara M."/>
            <person name="Martin G.J."/>
            <person name="Bewick A.J."/>
            <person name="Behringer M."/>
            <person name="Debat H.J."/>
            <person name="Wong I."/>
            <person name="Day J.C."/>
            <person name="Suvorov A."/>
            <person name="Silva C.J."/>
            <person name="Stanger-Hall K.F."/>
            <person name="Hall D.W."/>
            <person name="Schmitz R.J."/>
            <person name="Nelson D.R."/>
            <person name="Lewis S.M."/>
            <person name="Shigenobu S."/>
            <person name="Bybee S.M."/>
            <person name="Larracuente A.M."/>
            <person name="Oba Y."/>
            <person name="Weng J.K."/>
        </authorList>
    </citation>
    <scope>NUCLEOTIDE SEQUENCE [LARGE SCALE GENOMIC DNA]</scope>
    <source>
        <strain evidence="12">1611_PpyrPB1</strain>
        <tissue evidence="12">Whole body</tissue>
    </source>
</reference>
<keyword evidence="4 8" id="KW-0812">Transmembrane</keyword>
<evidence type="ECO:0000256" key="7">
    <source>
        <dbReference type="ARBA" id="ARBA00023136"/>
    </source>
</evidence>
<dbReference type="InterPro" id="IPR015720">
    <property type="entry name" value="Emp24-like"/>
</dbReference>
<organism evidence="11">
    <name type="scientific">Photinus pyralis</name>
    <name type="common">Common eastern firefly</name>
    <name type="synonym">Lampyris pyralis</name>
    <dbReference type="NCBI Taxonomy" id="7054"/>
    <lineage>
        <taxon>Eukaryota</taxon>
        <taxon>Metazoa</taxon>
        <taxon>Ecdysozoa</taxon>
        <taxon>Arthropoda</taxon>
        <taxon>Hexapoda</taxon>
        <taxon>Insecta</taxon>
        <taxon>Pterygota</taxon>
        <taxon>Neoptera</taxon>
        <taxon>Endopterygota</taxon>
        <taxon>Coleoptera</taxon>
        <taxon>Polyphaga</taxon>
        <taxon>Elateriformia</taxon>
        <taxon>Elateroidea</taxon>
        <taxon>Lampyridae</taxon>
        <taxon>Lampyrinae</taxon>
        <taxon>Photinus</taxon>
    </lineage>
</organism>
<protein>
    <recommendedName>
        <fullName evidence="10">GOLD domain-containing protein</fullName>
    </recommendedName>
</protein>
<comment type="subcellular location">
    <subcellularLocation>
        <location evidence="1 8">Membrane</location>
        <topology evidence="1 8">Single-pass type I membrane protein</topology>
    </subcellularLocation>
</comment>
<dbReference type="InParanoid" id="A0A1Y1M5Q5"/>
<dbReference type="OrthoDB" id="3427at2759"/>
<gene>
    <name evidence="12" type="ORF">PPYR_06426</name>
    <name evidence="13" type="ORF">PPYR_06595</name>
</gene>
<evidence type="ECO:0000256" key="1">
    <source>
        <dbReference type="ARBA" id="ARBA00004479"/>
    </source>
</evidence>
<keyword evidence="7 9" id="KW-0472">Membrane</keyword>
<sequence>MNIITVNLQLLLILSVLHTVFGIYFYIGETERKCFIEDVPKDTHIVVNYKVELHDPQNDGNAISSLQIGMQVDVNDPESKILLSRVYSLEGRISFTSQKNGEHAICMNSNSTAWFSGAQLKVNLHIQVGEHDYAEMVKKENLSDLQLRIRQLLDQVEQISKEQEYQRDKEELFRFISEWTNSSVFWWSLVQIVILLIMGAWQMRHLKKFFVAKKIV</sequence>
<evidence type="ECO:0000256" key="6">
    <source>
        <dbReference type="ARBA" id="ARBA00022989"/>
    </source>
</evidence>
<dbReference type="AlphaFoldDB" id="A0A1Y1M5Q5"/>
<dbReference type="Proteomes" id="UP000327044">
    <property type="component" value="Unassembled WGS sequence"/>
</dbReference>
<keyword evidence="14" id="KW-1185">Reference proteome</keyword>
<dbReference type="EMBL" id="VVIM01000004">
    <property type="protein sequence ID" value="KAB0800687.1"/>
    <property type="molecule type" value="Genomic_DNA"/>
</dbReference>
<evidence type="ECO:0000313" key="11">
    <source>
        <dbReference type="EMBL" id="JAV80861.1"/>
    </source>
</evidence>
<comment type="similarity">
    <text evidence="2 8">Belongs to the EMP24/GP25L family.</text>
</comment>
<dbReference type="EMBL" id="GEZM01040429">
    <property type="protein sequence ID" value="JAV80862.1"/>
    <property type="molecule type" value="Transcribed_RNA"/>
</dbReference>
<reference evidence="12" key="3">
    <citation type="submission" date="2019-08" db="EMBL/GenBank/DDBJ databases">
        <authorList>
            <consortium name="Photinus pyralis genome working group"/>
            <person name="Fallon T.R."/>
            <person name="Sander Lower S.E."/>
            <person name="Weng J.-K."/>
        </authorList>
    </citation>
    <scope>NUCLEOTIDE SEQUENCE</scope>
    <source>
        <strain evidence="12">1611_PpyrPB1</strain>
        <tissue evidence="12">Whole body</tissue>
    </source>
</reference>
<evidence type="ECO:0000256" key="4">
    <source>
        <dbReference type="ARBA" id="ARBA00022692"/>
    </source>
</evidence>
<dbReference type="EMBL" id="GEZM01040430">
    <property type="protein sequence ID" value="JAV80861.1"/>
    <property type="molecule type" value="Transcribed_RNA"/>
</dbReference>
<evidence type="ECO:0000313" key="12">
    <source>
        <dbReference type="EMBL" id="KAB0800687.1"/>
    </source>
</evidence>
<dbReference type="GO" id="GO:0016020">
    <property type="term" value="C:membrane"/>
    <property type="evidence" value="ECO:0007669"/>
    <property type="project" value="UniProtKB-SubCell"/>
</dbReference>
<keyword evidence="6 9" id="KW-1133">Transmembrane helix</keyword>
<keyword evidence="5" id="KW-0732">Signal</keyword>
<reference evidence="11" key="1">
    <citation type="journal article" date="2016" name="Sci. Rep.">
        <title>Molecular characterization of firefly nuptial gifts: a multi-omics approach sheds light on postcopulatory sexual selection.</title>
        <authorList>
            <person name="Al-Wathiqui N."/>
            <person name="Fallon T.R."/>
            <person name="South A."/>
            <person name="Weng J.K."/>
            <person name="Lewis S.M."/>
        </authorList>
    </citation>
    <scope>NUCLEOTIDE SEQUENCE</scope>
</reference>
<evidence type="ECO:0000256" key="8">
    <source>
        <dbReference type="RuleBase" id="RU003827"/>
    </source>
</evidence>
<feature type="transmembrane region" description="Helical" evidence="9">
    <location>
        <begin position="6"/>
        <end position="27"/>
    </location>
</feature>
<dbReference type="InterPro" id="IPR009038">
    <property type="entry name" value="GOLD_dom"/>
</dbReference>
<feature type="transmembrane region" description="Helical" evidence="9">
    <location>
        <begin position="184"/>
        <end position="203"/>
    </location>
</feature>
<dbReference type="EMBL" id="VVIM01000004">
    <property type="protein sequence ID" value="KAB0800856.1"/>
    <property type="molecule type" value="Genomic_DNA"/>
</dbReference>